<evidence type="ECO:0000313" key="3">
    <source>
        <dbReference type="Proteomes" id="UP000646548"/>
    </source>
</evidence>
<name>A0A834CFZ6_ORYME</name>
<reference evidence="2" key="1">
    <citation type="journal article" name="BMC Genomics">
        <title>Long-read sequencing and de novo genome assembly of marine medaka (Oryzias melastigma).</title>
        <authorList>
            <person name="Liang P."/>
            <person name="Saqib H.S.A."/>
            <person name="Ni X."/>
            <person name="Shen Y."/>
        </authorList>
    </citation>
    <scope>NUCLEOTIDE SEQUENCE</scope>
    <source>
        <strain evidence="2">Bigg-433</strain>
    </source>
</reference>
<dbReference type="EMBL" id="WKFB01000207">
    <property type="protein sequence ID" value="KAF6731797.1"/>
    <property type="molecule type" value="Genomic_DNA"/>
</dbReference>
<feature type="region of interest" description="Disordered" evidence="1">
    <location>
        <begin position="122"/>
        <end position="141"/>
    </location>
</feature>
<sequence>MEMNPSRSSQYQMQFRDPNSMDVGVAVNHRPPSFTYPEEDRISLVNANAARLPPISEFRVSDAGGRGASVRIDAPETPQRRRHHHHRPRRSRRSRSENALNLVAERRVRPQERSQLRVREDYDRFPPPRSTRDQFGIGGGGRYQPQLFRQCPRTTSDLTLQNPGAGRRTGLSQYSWDDYYDDDWCSTCSSSSESEDEGYFLGEPIPRPVQLRYLSNQELVQKYSNSGVGGANRSGQMSGRKRRKSKNCIIS</sequence>
<feature type="region of interest" description="Disordered" evidence="1">
    <location>
        <begin position="224"/>
        <end position="251"/>
    </location>
</feature>
<evidence type="ECO:0000313" key="2">
    <source>
        <dbReference type="EMBL" id="KAF6731797.1"/>
    </source>
</evidence>
<organism evidence="2 3">
    <name type="scientific">Oryzias melastigma</name>
    <name type="common">Marine medaka</name>
    <dbReference type="NCBI Taxonomy" id="30732"/>
    <lineage>
        <taxon>Eukaryota</taxon>
        <taxon>Metazoa</taxon>
        <taxon>Chordata</taxon>
        <taxon>Craniata</taxon>
        <taxon>Vertebrata</taxon>
        <taxon>Euteleostomi</taxon>
        <taxon>Actinopterygii</taxon>
        <taxon>Neopterygii</taxon>
        <taxon>Teleostei</taxon>
        <taxon>Neoteleostei</taxon>
        <taxon>Acanthomorphata</taxon>
        <taxon>Ovalentaria</taxon>
        <taxon>Atherinomorphae</taxon>
        <taxon>Beloniformes</taxon>
        <taxon>Adrianichthyidae</taxon>
        <taxon>Oryziinae</taxon>
        <taxon>Oryzias</taxon>
    </lineage>
</organism>
<feature type="compositionally biased region" description="Basic residues" evidence="1">
    <location>
        <begin position="80"/>
        <end position="93"/>
    </location>
</feature>
<evidence type="ECO:0000256" key="1">
    <source>
        <dbReference type="SAM" id="MobiDB-lite"/>
    </source>
</evidence>
<feature type="region of interest" description="Disordered" evidence="1">
    <location>
        <begin position="1"/>
        <end position="38"/>
    </location>
</feature>
<dbReference type="AlphaFoldDB" id="A0A834CFZ6"/>
<comment type="caution">
    <text evidence="2">The sequence shown here is derived from an EMBL/GenBank/DDBJ whole genome shotgun (WGS) entry which is preliminary data.</text>
</comment>
<feature type="compositionally biased region" description="Polar residues" evidence="1">
    <location>
        <begin position="1"/>
        <end position="13"/>
    </location>
</feature>
<feature type="compositionally biased region" description="Basic residues" evidence="1">
    <location>
        <begin position="239"/>
        <end position="251"/>
    </location>
</feature>
<gene>
    <name evidence="2" type="ORF">FQA47_020744</name>
</gene>
<proteinExistence type="predicted"/>
<protein>
    <submittedName>
        <fullName evidence="2">Prickle-like protein 2</fullName>
    </submittedName>
</protein>
<dbReference type="Proteomes" id="UP000646548">
    <property type="component" value="Unassembled WGS sequence"/>
</dbReference>
<accession>A0A834CFZ6</accession>
<feature type="compositionally biased region" description="Basic and acidic residues" evidence="1">
    <location>
        <begin position="122"/>
        <end position="132"/>
    </location>
</feature>
<feature type="region of interest" description="Disordered" evidence="1">
    <location>
        <begin position="58"/>
        <end position="102"/>
    </location>
</feature>